<organism evidence="2 3">
    <name type="scientific">Microctonus hyperodae</name>
    <name type="common">Parasitoid wasp</name>
    <dbReference type="NCBI Taxonomy" id="165561"/>
    <lineage>
        <taxon>Eukaryota</taxon>
        <taxon>Metazoa</taxon>
        <taxon>Ecdysozoa</taxon>
        <taxon>Arthropoda</taxon>
        <taxon>Hexapoda</taxon>
        <taxon>Insecta</taxon>
        <taxon>Pterygota</taxon>
        <taxon>Neoptera</taxon>
        <taxon>Endopterygota</taxon>
        <taxon>Hymenoptera</taxon>
        <taxon>Apocrita</taxon>
        <taxon>Ichneumonoidea</taxon>
        <taxon>Braconidae</taxon>
        <taxon>Euphorinae</taxon>
        <taxon>Microctonus</taxon>
    </lineage>
</organism>
<comment type="caution">
    <text evidence="2">The sequence shown here is derived from an EMBL/GenBank/DDBJ whole genome shotgun (WGS) entry which is preliminary data.</text>
</comment>
<feature type="domain" description="Fibronectin type-III" evidence="1">
    <location>
        <begin position="1"/>
        <end position="48"/>
    </location>
</feature>
<name>A0AA39FTJ3_MICHY</name>
<evidence type="ECO:0000313" key="2">
    <source>
        <dbReference type="EMBL" id="KAK0175220.1"/>
    </source>
</evidence>
<dbReference type="SUPFAM" id="SSF48726">
    <property type="entry name" value="Immunoglobulin"/>
    <property type="match status" value="1"/>
</dbReference>
<dbReference type="Gene3D" id="2.60.40.10">
    <property type="entry name" value="Immunoglobulins"/>
    <property type="match status" value="2"/>
</dbReference>
<reference evidence="2" key="1">
    <citation type="journal article" date="2023" name="bioRxiv">
        <title>Scaffold-level genome assemblies of two parasitoid biocontrol wasps reveal the parthenogenesis mechanism and an associated novel virus.</title>
        <authorList>
            <person name="Inwood S."/>
            <person name="Skelly J."/>
            <person name="Guhlin J."/>
            <person name="Harrop T."/>
            <person name="Goldson S."/>
            <person name="Dearden P."/>
        </authorList>
    </citation>
    <scope>NUCLEOTIDE SEQUENCE</scope>
    <source>
        <strain evidence="2">Lincoln</strain>
        <tissue evidence="2">Whole body</tissue>
    </source>
</reference>
<dbReference type="InterPro" id="IPR013783">
    <property type="entry name" value="Ig-like_fold"/>
</dbReference>
<dbReference type="Proteomes" id="UP001168972">
    <property type="component" value="Unassembled WGS sequence"/>
</dbReference>
<reference evidence="2" key="2">
    <citation type="submission" date="2023-03" db="EMBL/GenBank/DDBJ databases">
        <authorList>
            <person name="Inwood S.N."/>
            <person name="Skelly J.G."/>
            <person name="Guhlin J."/>
            <person name="Harrop T.W.R."/>
            <person name="Goldson S.G."/>
            <person name="Dearden P.K."/>
        </authorList>
    </citation>
    <scope>NUCLEOTIDE SEQUENCE</scope>
    <source>
        <strain evidence="2">Lincoln</strain>
        <tissue evidence="2">Whole body</tissue>
    </source>
</reference>
<evidence type="ECO:0000259" key="1">
    <source>
        <dbReference type="PROSITE" id="PS50853"/>
    </source>
</evidence>
<sequence length="280" mass="32252">MKIPSKKITEATILNLNPGKEYEFMVLSQDKHGDGMFSKSIRVLTQSTIGLYDRKSASEFRSTQGMEPIESPRNLRVQVTGEGYLVTWDPPLNNRENVKLYIVRWFRGAVDEHLHGRAETTDTFYLVLGYGMLLEDDRDSNNFTATIGDYIVFNCHLDFPHEIPIPYILHWNREIHSGTRLTLQGRTVFSWYEVPGYQRANSVLSIADDYAGRIHLVDSRINQEYGQGSINLTNIRDSDQGWYECKVIFPDRSPSSRNNGTWFYLSIEGESEKKLINNIN</sequence>
<dbReference type="SUPFAM" id="SSF49265">
    <property type="entry name" value="Fibronectin type III"/>
    <property type="match status" value="1"/>
</dbReference>
<keyword evidence="3" id="KW-1185">Reference proteome</keyword>
<protein>
    <recommendedName>
        <fullName evidence="1">Fibronectin type-III domain-containing protein</fullName>
    </recommendedName>
</protein>
<dbReference type="InterPro" id="IPR003961">
    <property type="entry name" value="FN3_dom"/>
</dbReference>
<dbReference type="InterPro" id="IPR036179">
    <property type="entry name" value="Ig-like_dom_sf"/>
</dbReference>
<gene>
    <name evidence="2" type="ORF">PV327_008986</name>
</gene>
<evidence type="ECO:0000313" key="3">
    <source>
        <dbReference type="Proteomes" id="UP001168972"/>
    </source>
</evidence>
<dbReference type="PROSITE" id="PS50853">
    <property type="entry name" value="FN3"/>
    <property type="match status" value="1"/>
</dbReference>
<dbReference type="AlphaFoldDB" id="A0AA39FTJ3"/>
<dbReference type="CDD" id="cd00063">
    <property type="entry name" value="FN3"/>
    <property type="match status" value="2"/>
</dbReference>
<accession>A0AA39FTJ3</accession>
<dbReference type="InterPro" id="IPR036116">
    <property type="entry name" value="FN3_sf"/>
</dbReference>
<dbReference type="EMBL" id="JAQQBR010000005">
    <property type="protein sequence ID" value="KAK0175220.1"/>
    <property type="molecule type" value="Genomic_DNA"/>
</dbReference>
<proteinExistence type="predicted"/>